<dbReference type="Proteomes" id="UP001176021">
    <property type="component" value="Unassembled WGS sequence"/>
</dbReference>
<keyword evidence="2 5" id="KW-0812">Transmembrane</keyword>
<keyword evidence="4 5" id="KW-0472">Membrane</keyword>
<protein>
    <submittedName>
        <fullName evidence="6">Isoprenylcysteine carboxylmethyltransferase family protein</fullName>
    </submittedName>
</protein>
<evidence type="ECO:0000256" key="5">
    <source>
        <dbReference type="SAM" id="Phobius"/>
    </source>
</evidence>
<keyword evidence="3 5" id="KW-1133">Transmembrane helix</keyword>
<evidence type="ECO:0000313" key="6">
    <source>
        <dbReference type="EMBL" id="MDO0822785.1"/>
    </source>
</evidence>
<keyword evidence="7" id="KW-1185">Reference proteome</keyword>
<sequence length="202" mass="23349">MSDIKNSLSLLLFLIFLLSYLAKLMILKKKHKIQANVLTKGKTDSQIRRTEAFVKSTTFIWGLMWFLLSVFEPTISYWIVPLARNEYLSGLGILIMALGLAIFIVAMISMKTSWRVGIDKSTQSSLVTDGIYQLTRNPAFVGFDLMFIGLFVTYPNILTLGIAVLNIWAIHHLIVQEEKHLKETFNEEYLKYFYNTKRYICF</sequence>
<feature type="transmembrane region" description="Helical" evidence="5">
    <location>
        <begin position="6"/>
        <end position="26"/>
    </location>
</feature>
<dbReference type="PANTHER" id="PTHR12714">
    <property type="entry name" value="PROTEIN-S ISOPRENYLCYSTEINE O-METHYLTRANSFERASE"/>
    <property type="match status" value="1"/>
</dbReference>
<dbReference type="InterPro" id="IPR007318">
    <property type="entry name" value="Phopholipid_MeTrfase"/>
</dbReference>
<dbReference type="Pfam" id="PF04191">
    <property type="entry name" value="PEMT"/>
    <property type="match status" value="1"/>
</dbReference>
<evidence type="ECO:0000256" key="4">
    <source>
        <dbReference type="ARBA" id="ARBA00023136"/>
    </source>
</evidence>
<dbReference type="EMBL" id="JAMJEV010000005">
    <property type="protein sequence ID" value="MDO0822785.1"/>
    <property type="molecule type" value="Genomic_DNA"/>
</dbReference>
<evidence type="ECO:0000256" key="3">
    <source>
        <dbReference type="ARBA" id="ARBA00022989"/>
    </source>
</evidence>
<gene>
    <name evidence="6" type="ORF">M8H41_07965</name>
</gene>
<feature type="transmembrane region" description="Helical" evidence="5">
    <location>
        <begin position="91"/>
        <end position="110"/>
    </location>
</feature>
<feature type="transmembrane region" description="Helical" evidence="5">
    <location>
        <begin position="58"/>
        <end position="79"/>
    </location>
</feature>
<dbReference type="Gene3D" id="1.20.120.1630">
    <property type="match status" value="1"/>
</dbReference>
<evidence type="ECO:0000313" key="7">
    <source>
        <dbReference type="Proteomes" id="UP001176021"/>
    </source>
</evidence>
<accession>A0ABT8QNF5</accession>
<dbReference type="RefSeq" id="WP_252472539.1">
    <property type="nucleotide sequence ID" value="NZ_JAMHFY010000029.1"/>
</dbReference>
<comment type="caution">
    <text evidence="6">The sequence shown here is derived from an EMBL/GenBank/DDBJ whole genome shotgun (WGS) entry which is preliminary data.</text>
</comment>
<reference evidence="6" key="1">
    <citation type="submission" date="2022-05" db="EMBL/GenBank/DDBJ databases">
        <title>Expanded diversity of anoxic marine methylotrophy in a Black Sea sulfate reducing microorganism.</title>
        <authorList>
            <person name="Fischer P.Q."/>
            <person name="Stams A.J.M."/>
            <person name="Villanueva L."/>
            <person name="Sousa D.Z."/>
        </authorList>
    </citation>
    <scope>NUCLEOTIDE SEQUENCE</scope>
    <source>
        <strain evidence="6">P130</strain>
    </source>
</reference>
<evidence type="ECO:0000256" key="1">
    <source>
        <dbReference type="ARBA" id="ARBA00004127"/>
    </source>
</evidence>
<name>A0ABT8QNF5_9FIRM</name>
<feature type="transmembrane region" description="Helical" evidence="5">
    <location>
        <begin position="157"/>
        <end position="175"/>
    </location>
</feature>
<comment type="subcellular location">
    <subcellularLocation>
        <location evidence="1">Endomembrane system</location>
        <topology evidence="1">Multi-pass membrane protein</topology>
    </subcellularLocation>
</comment>
<dbReference type="PANTHER" id="PTHR12714:SF9">
    <property type="entry name" value="PROTEIN-S-ISOPRENYLCYSTEINE O-METHYLTRANSFERASE"/>
    <property type="match status" value="1"/>
</dbReference>
<evidence type="ECO:0000256" key="2">
    <source>
        <dbReference type="ARBA" id="ARBA00022692"/>
    </source>
</evidence>
<proteinExistence type="predicted"/>
<organism evidence="6 7">
    <name type="scientific">Desulfosporosinus nitroreducens</name>
    <dbReference type="NCBI Taxonomy" id="2018668"/>
    <lineage>
        <taxon>Bacteria</taxon>
        <taxon>Bacillati</taxon>
        <taxon>Bacillota</taxon>
        <taxon>Clostridia</taxon>
        <taxon>Eubacteriales</taxon>
        <taxon>Desulfitobacteriaceae</taxon>
        <taxon>Desulfosporosinus</taxon>
    </lineage>
</organism>